<dbReference type="InterPro" id="IPR030491">
    <property type="entry name" value="TBP_CS"/>
</dbReference>
<reference evidence="14 15" key="1">
    <citation type="submission" date="2024-04" db="EMBL/GenBank/DDBJ databases">
        <title>genome sequences of Mucor flavus KT1a and Helicostylum pulchrum KT1b strains isolation_sourced from the surface of a dry-aged beef.</title>
        <authorList>
            <person name="Toyotome T."/>
            <person name="Hosono M."/>
            <person name="Torimaru M."/>
            <person name="Fukuda K."/>
            <person name="Mikami N."/>
        </authorList>
    </citation>
    <scope>NUCLEOTIDE SEQUENCE [LARGE SCALE GENOMIC DNA]</scope>
    <source>
        <strain evidence="14 15">KT1b</strain>
    </source>
</reference>
<dbReference type="InterPro" id="IPR000814">
    <property type="entry name" value="TBP"/>
</dbReference>
<evidence type="ECO:0000256" key="13">
    <source>
        <dbReference type="SAM" id="Phobius"/>
    </source>
</evidence>
<keyword evidence="8" id="KW-0238">DNA-binding</keyword>
<comment type="subcellular location">
    <subcellularLocation>
        <location evidence="2">Membrane</location>
        <topology evidence="2">Multi-pass membrane protein</topology>
    </subcellularLocation>
    <subcellularLocation>
        <location evidence="1">Nucleus</location>
    </subcellularLocation>
</comment>
<keyword evidence="10" id="KW-0804">Transcription</keyword>
<feature type="transmembrane region" description="Helical" evidence="13">
    <location>
        <begin position="419"/>
        <end position="441"/>
    </location>
</feature>
<evidence type="ECO:0000256" key="3">
    <source>
        <dbReference type="ARBA" id="ARBA00005560"/>
    </source>
</evidence>
<feature type="compositionally biased region" description="Low complexity" evidence="12">
    <location>
        <begin position="569"/>
        <end position="588"/>
    </location>
</feature>
<evidence type="ECO:0000256" key="10">
    <source>
        <dbReference type="ARBA" id="ARBA00023163"/>
    </source>
</evidence>
<dbReference type="InterPro" id="IPR009262">
    <property type="entry name" value="SLC35_F1/F2/F6"/>
</dbReference>
<feature type="transmembrane region" description="Helical" evidence="13">
    <location>
        <begin position="304"/>
        <end position="321"/>
    </location>
</feature>
<gene>
    <name evidence="14" type="ORF">HPULCUR_004585</name>
</gene>
<feature type="transmembrane region" description="Helical" evidence="13">
    <location>
        <begin position="327"/>
        <end position="351"/>
    </location>
</feature>
<keyword evidence="11" id="KW-0539">Nucleus</keyword>
<protein>
    <submittedName>
        <fullName evidence="14">Uncharacterized protein</fullName>
    </submittedName>
</protein>
<dbReference type="SUPFAM" id="SSF103481">
    <property type="entry name" value="Multidrug resistance efflux transporter EmrE"/>
    <property type="match status" value="1"/>
</dbReference>
<comment type="similarity">
    <text evidence="4">Belongs to the SLC35F solute transporter family.</text>
</comment>
<keyword evidence="5" id="KW-0813">Transport</keyword>
<feature type="transmembrane region" description="Helical" evidence="13">
    <location>
        <begin position="265"/>
        <end position="283"/>
    </location>
</feature>
<feature type="compositionally biased region" description="Polar residues" evidence="12">
    <location>
        <begin position="1"/>
        <end position="30"/>
    </location>
</feature>
<evidence type="ECO:0000256" key="5">
    <source>
        <dbReference type="ARBA" id="ARBA00022448"/>
    </source>
</evidence>
<accession>A0ABP9XXW9</accession>
<evidence type="ECO:0000313" key="15">
    <source>
        <dbReference type="Proteomes" id="UP001476247"/>
    </source>
</evidence>
<dbReference type="InterPro" id="IPR033710">
    <property type="entry name" value="TBP_eukaryotic"/>
</dbReference>
<evidence type="ECO:0000256" key="11">
    <source>
        <dbReference type="ARBA" id="ARBA00023242"/>
    </source>
</evidence>
<feature type="transmembrane region" description="Helical" evidence="13">
    <location>
        <begin position="485"/>
        <end position="505"/>
    </location>
</feature>
<comment type="similarity">
    <text evidence="3">Belongs to the TBP family.</text>
</comment>
<dbReference type="CDD" id="cd04516">
    <property type="entry name" value="TBP_eukaryotes"/>
    <property type="match status" value="1"/>
</dbReference>
<dbReference type="InterPro" id="IPR012295">
    <property type="entry name" value="TBP_dom_sf"/>
</dbReference>
<feature type="compositionally biased region" description="Polar residues" evidence="12">
    <location>
        <begin position="557"/>
        <end position="568"/>
    </location>
</feature>
<evidence type="ECO:0000256" key="9">
    <source>
        <dbReference type="ARBA" id="ARBA00023136"/>
    </source>
</evidence>
<dbReference type="PANTHER" id="PTHR14233">
    <property type="entry name" value="DUF914-RELATED"/>
    <property type="match status" value="1"/>
</dbReference>
<organism evidence="14 15">
    <name type="scientific">Helicostylum pulchrum</name>
    <dbReference type="NCBI Taxonomy" id="562976"/>
    <lineage>
        <taxon>Eukaryota</taxon>
        <taxon>Fungi</taxon>
        <taxon>Fungi incertae sedis</taxon>
        <taxon>Mucoromycota</taxon>
        <taxon>Mucoromycotina</taxon>
        <taxon>Mucoromycetes</taxon>
        <taxon>Mucorales</taxon>
        <taxon>Mucorineae</taxon>
        <taxon>Mucoraceae</taxon>
        <taxon>Helicostylum</taxon>
    </lineage>
</organism>
<keyword evidence="6 13" id="KW-0812">Transmembrane</keyword>
<dbReference type="PROSITE" id="PS00351">
    <property type="entry name" value="TFIID"/>
    <property type="match status" value="1"/>
</dbReference>
<feature type="region of interest" description="Disordered" evidence="12">
    <location>
        <begin position="1"/>
        <end position="47"/>
    </location>
</feature>
<evidence type="ECO:0000256" key="1">
    <source>
        <dbReference type="ARBA" id="ARBA00004123"/>
    </source>
</evidence>
<evidence type="ECO:0000256" key="8">
    <source>
        <dbReference type="ARBA" id="ARBA00023125"/>
    </source>
</evidence>
<keyword evidence="7 13" id="KW-1133">Transmembrane helix</keyword>
<evidence type="ECO:0000313" key="14">
    <source>
        <dbReference type="EMBL" id="GAA5799175.1"/>
    </source>
</evidence>
<dbReference type="InterPro" id="IPR052221">
    <property type="entry name" value="SLC35F_Transporter"/>
</dbReference>
<keyword evidence="15" id="KW-1185">Reference proteome</keyword>
<sequence>MSGFNIATPSMATPAMQTPSIPTPQHNSTPFALPSTPAPIDAPTPSRDANPYAVAGITPTLQNIVATVNLDCRLDLKTIALHARNAEYNPKRFAAVIMRIRDPKTTALIFASGKMVVTGAKSEDDSKLAARKYARIIQKLGFQAKFTDFKIQNIVGSCDVKFPIRLEGLAYSHGHFSSYEPELFPGLIYRMVKPKIVLLIFVSGKIVLTGAKVREEIYQAFQAIYPVLTEFHPKFFKVLILGQVLSLCITGTNVTTTKLGISYDFAAPTTQTFLVYACLAVIYNSYAIYKRGIRGWLLQFRRRALYYFILGAIDVEGNYFVVKAYQYTSLLSAMLLNCWSTPVCMILSFFFMKIRYRWVQYVGVLIALGGMGMLIASDIMEGKDYAALDAVKGDLFCLLGATLYGFSNVGEELMARKHPIYEVIGMFTFFATIINFVQLMILERDEFASLSRNPEAVGLVIVYTVCMCVLYSLAPVMFRLGSAVLYNLSLLTSNFYGLIFGIGLFGYHITIMYPFAYCVIILGIGIYHIFPTPEPAIGTFDKETAERERAELMHGRQQLQESAGTSDLEQQQQNDVNEVVSEQVTIPK</sequence>
<feature type="transmembrane region" description="Helical" evidence="13">
    <location>
        <begin position="511"/>
        <end position="530"/>
    </location>
</feature>
<proteinExistence type="inferred from homology"/>
<dbReference type="Pfam" id="PF06027">
    <property type="entry name" value="SLC35F"/>
    <property type="match status" value="1"/>
</dbReference>
<name>A0ABP9XXW9_9FUNG</name>
<keyword evidence="9 13" id="KW-0472">Membrane</keyword>
<dbReference type="Proteomes" id="UP001476247">
    <property type="component" value="Unassembled WGS sequence"/>
</dbReference>
<dbReference type="Gene3D" id="3.30.310.10">
    <property type="entry name" value="TATA-Binding Protein"/>
    <property type="match status" value="2"/>
</dbReference>
<comment type="caution">
    <text evidence="14">The sequence shown here is derived from an EMBL/GenBank/DDBJ whole genome shotgun (WGS) entry which is preliminary data.</text>
</comment>
<dbReference type="EMBL" id="BAABUJ010000012">
    <property type="protein sequence ID" value="GAA5799175.1"/>
    <property type="molecule type" value="Genomic_DNA"/>
</dbReference>
<dbReference type="PRINTS" id="PR00686">
    <property type="entry name" value="TIFACTORIID"/>
</dbReference>
<evidence type="ECO:0000256" key="12">
    <source>
        <dbReference type="SAM" id="MobiDB-lite"/>
    </source>
</evidence>
<dbReference type="Pfam" id="PF00352">
    <property type="entry name" value="TBP"/>
    <property type="match status" value="2"/>
</dbReference>
<dbReference type="HAMAP" id="MF_00408">
    <property type="entry name" value="TATA_bind_prot_arch"/>
    <property type="match status" value="1"/>
</dbReference>
<evidence type="ECO:0000256" key="4">
    <source>
        <dbReference type="ARBA" id="ARBA00007863"/>
    </source>
</evidence>
<feature type="region of interest" description="Disordered" evidence="12">
    <location>
        <begin position="551"/>
        <end position="588"/>
    </location>
</feature>
<dbReference type="InterPro" id="IPR037185">
    <property type="entry name" value="EmrE-like"/>
</dbReference>
<evidence type="ECO:0000256" key="6">
    <source>
        <dbReference type="ARBA" id="ARBA00022692"/>
    </source>
</evidence>
<feature type="transmembrane region" description="Helical" evidence="13">
    <location>
        <begin position="456"/>
        <end position="478"/>
    </location>
</feature>
<evidence type="ECO:0000256" key="2">
    <source>
        <dbReference type="ARBA" id="ARBA00004141"/>
    </source>
</evidence>
<feature type="transmembrane region" description="Helical" evidence="13">
    <location>
        <begin position="385"/>
        <end position="407"/>
    </location>
</feature>
<dbReference type="SUPFAM" id="SSF55945">
    <property type="entry name" value="TATA-box binding protein-like"/>
    <property type="match status" value="2"/>
</dbReference>
<evidence type="ECO:0000256" key="7">
    <source>
        <dbReference type="ARBA" id="ARBA00022989"/>
    </source>
</evidence>
<dbReference type="PANTHER" id="PTHR14233:SF4">
    <property type="entry name" value="SOLUTE CARRIER FAMILY 35 MEMBER F2"/>
    <property type="match status" value="1"/>
</dbReference>
<feature type="transmembrane region" description="Helical" evidence="13">
    <location>
        <begin position="358"/>
        <end position="379"/>
    </location>
</feature>